<dbReference type="InterPro" id="IPR013151">
    <property type="entry name" value="Immunoglobulin_dom"/>
</dbReference>
<accession>A0A6A0HDW6</accession>
<sequence>DARESSNLYSGKHWADSEQLDRRANLQVRRPGQQGLYLSRLTEDDAGEYRCRVDFKSSPTRNARIILEIIVPPRHILVTSSWEEGRIVSGRIGPYPEGADLTLACQVTGGSPRPSVTWWQGASLMDDVSEVTTEQVTRNLLRLPRLTGDDLFRKLTCLAANSNLTAPLSTAVSLDIA</sequence>
<dbReference type="Gene3D" id="2.60.40.10">
    <property type="entry name" value="Immunoglobulins"/>
    <property type="match status" value="2"/>
</dbReference>
<dbReference type="EMBL" id="JQDR03001645">
    <property type="protein sequence ID" value="KAA0203441.1"/>
    <property type="molecule type" value="Genomic_DNA"/>
</dbReference>
<dbReference type="InterPro" id="IPR013783">
    <property type="entry name" value="Ig-like_fold"/>
</dbReference>
<evidence type="ECO:0000259" key="1">
    <source>
        <dbReference type="PROSITE" id="PS50835"/>
    </source>
</evidence>
<dbReference type="OrthoDB" id="10055806at2759"/>
<dbReference type="Proteomes" id="UP000711488">
    <property type="component" value="Unassembled WGS sequence"/>
</dbReference>
<dbReference type="AlphaFoldDB" id="A0A6A0HDW6"/>
<dbReference type="InterPro" id="IPR007110">
    <property type="entry name" value="Ig-like_dom"/>
</dbReference>
<reference evidence="2" key="1">
    <citation type="submission" date="2014-08" db="EMBL/GenBank/DDBJ databases">
        <authorList>
            <person name="Murali S."/>
            <person name="Richards S."/>
            <person name="Bandaranaike D."/>
            <person name="Bellair M."/>
            <person name="Blankenburg K."/>
            <person name="Chao H."/>
            <person name="Dinh H."/>
            <person name="Doddapaneni H."/>
            <person name="Dugan-Rocha S."/>
            <person name="Elkadiri S."/>
            <person name="Gnanaolivu R."/>
            <person name="Hughes D."/>
            <person name="Lee S."/>
            <person name="Li M."/>
            <person name="Ming W."/>
            <person name="Munidasa M."/>
            <person name="Muniz J."/>
            <person name="Nguyen L."/>
            <person name="Osuji N."/>
            <person name="Pu L.-L."/>
            <person name="Puazo M."/>
            <person name="Skinner E."/>
            <person name="Qu C."/>
            <person name="Quiroz J."/>
            <person name="Raj R."/>
            <person name="Weissenberger G."/>
            <person name="Xin Y."/>
            <person name="Zou X."/>
            <person name="Han Y."/>
            <person name="Worley K."/>
            <person name="Muzny D."/>
            <person name="Gibbs R."/>
        </authorList>
    </citation>
    <scope>NUCLEOTIDE SEQUENCE</scope>
    <source>
        <strain evidence="2">HAZT.00-mixed</strain>
        <tissue evidence="2">Whole organism</tissue>
    </source>
</reference>
<dbReference type="PROSITE" id="PS50835">
    <property type="entry name" value="IG_LIKE"/>
    <property type="match status" value="1"/>
</dbReference>
<comment type="caution">
    <text evidence="2">The sequence shown here is derived from an EMBL/GenBank/DDBJ whole genome shotgun (WGS) entry which is preliminary data.</text>
</comment>
<feature type="domain" description="Ig-like" evidence="1">
    <location>
        <begin position="73"/>
        <end position="173"/>
    </location>
</feature>
<protein>
    <recommendedName>
        <fullName evidence="1">Ig-like domain-containing protein</fullName>
    </recommendedName>
</protein>
<dbReference type="PANTHER" id="PTHR23278:SF19">
    <property type="entry name" value="OBSCURIN"/>
    <property type="match status" value="1"/>
</dbReference>
<dbReference type="Pfam" id="PF00047">
    <property type="entry name" value="ig"/>
    <property type="match status" value="2"/>
</dbReference>
<reference evidence="2" key="2">
    <citation type="journal article" date="2018" name="Environ. Sci. Technol.">
        <title>The Toxicogenome of Hyalella azteca: A Model for Sediment Ecotoxicology and Evolutionary Toxicology.</title>
        <authorList>
            <person name="Poynton H.C."/>
            <person name="Hasenbein S."/>
            <person name="Benoit J.B."/>
            <person name="Sepulveda M.S."/>
            <person name="Poelchau M.F."/>
            <person name="Hughes D.S.T."/>
            <person name="Murali S.C."/>
            <person name="Chen S."/>
            <person name="Glastad K.M."/>
            <person name="Goodisman M.A.D."/>
            <person name="Werren J.H."/>
            <person name="Vineis J.H."/>
            <person name="Bowen J.L."/>
            <person name="Friedrich M."/>
            <person name="Jones J."/>
            <person name="Robertson H.M."/>
            <person name="Feyereisen R."/>
            <person name="Mechler-Hickson A."/>
            <person name="Mathers N."/>
            <person name="Lee C.E."/>
            <person name="Colbourne J.K."/>
            <person name="Biales A."/>
            <person name="Johnston J.S."/>
            <person name="Wellborn G.A."/>
            <person name="Rosendale A.J."/>
            <person name="Cridge A.G."/>
            <person name="Munoz-Torres M.C."/>
            <person name="Bain P.A."/>
            <person name="Manny A.R."/>
            <person name="Major K.M."/>
            <person name="Lambert F.N."/>
            <person name="Vulpe C.D."/>
            <person name="Tuck P."/>
            <person name="Blalock B.J."/>
            <person name="Lin Y.Y."/>
            <person name="Smith M.E."/>
            <person name="Ochoa-Acuna H."/>
            <person name="Chen M.M."/>
            <person name="Childers C.P."/>
            <person name="Qu J."/>
            <person name="Dugan S."/>
            <person name="Lee S.L."/>
            <person name="Chao H."/>
            <person name="Dinh H."/>
            <person name="Han Y."/>
            <person name="Doddapaneni H."/>
            <person name="Worley K.C."/>
            <person name="Muzny D.M."/>
            <person name="Gibbs R.A."/>
            <person name="Richards S."/>
        </authorList>
    </citation>
    <scope>NUCLEOTIDE SEQUENCE</scope>
    <source>
        <strain evidence="2">HAZT.00-mixed</strain>
        <tissue evidence="2">Whole organism</tissue>
    </source>
</reference>
<feature type="non-terminal residue" evidence="2">
    <location>
        <position position="1"/>
    </location>
</feature>
<reference evidence="2" key="3">
    <citation type="submission" date="2019-06" db="EMBL/GenBank/DDBJ databases">
        <authorList>
            <person name="Poynton C."/>
            <person name="Hasenbein S."/>
            <person name="Benoit J.B."/>
            <person name="Sepulveda M.S."/>
            <person name="Poelchau M.F."/>
            <person name="Murali S.C."/>
            <person name="Chen S."/>
            <person name="Glastad K.M."/>
            <person name="Werren J.H."/>
            <person name="Vineis J.H."/>
            <person name="Bowen J.L."/>
            <person name="Friedrich M."/>
            <person name="Jones J."/>
            <person name="Robertson H.M."/>
            <person name="Feyereisen R."/>
            <person name="Mechler-Hickson A."/>
            <person name="Mathers N."/>
            <person name="Lee C.E."/>
            <person name="Colbourne J.K."/>
            <person name="Biales A."/>
            <person name="Johnston J.S."/>
            <person name="Wellborn G.A."/>
            <person name="Rosendale A.J."/>
            <person name="Cridge A.G."/>
            <person name="Munoz-Torres M.C."/>
            <person name="Bain P.A."/>
            <person name="Manny A.R."/>
            <person name="Major K.M."/>
            <person name="Lambert F.N."/>
            <person name="Vulpe C.D."/>
            <person name="Tuck P."/>
            <person name="Blalock B.J."/>
            <person name="Lin Y.-Y."/>
            <person name="Smith M.E."/>
            <person name="Ochoa-Acuna H."/>
            <person name="Chen M.-J.M."/>
            <person name="Childers C.P."/>
            <person name="Qu J."/>
            <person name="Dugan S."/>
            <person name="Lee S.L."/>
            <person name="Chao H."/>
            <person name="Dinh H."/>
            <person name="Han Y."/>
            <person name="Doddapaneni H."/>
            <person name="Worley K.C."/>
            <person name="Muzny D.M."/>
            <person name="Gibbs R.A."/>
            <person name="Richards S."/>
        </authorList>
    </citation>
    <scope>NUCLEOTIDE SEQUENCE</scope>
    <source>
        <strain evidence="2">HAZT.00-mixed</strain>
        <tissue evidence="2">Whole organism</tissue>
    </source>
</reference>
<gene>
    <name evidence="2" type="ORF">HAZT_HAZT010523</name>
</gene>
<dbReference type="SUPFAM" id="SSF48726">
    <property type="entry name" value="Immunoglobulin"/>
    <property type="match status" value="2"/>
</dbReference>
<organism evidence="2">
    <name type="scientific">Hyalella azteca</name>
    <name type="common">Amphipod</name>
    <dbReference type="NCBI Taxonomy" id="294128"/>
    <lineage>
        <taxon>Eukaryota</taxon>
        <taxon>Metazoa</taxon>
        <taxon>Ecdysozoa</taxon>
        <taxon>Arthropoda</taxon>
        <taxon>Crustacea</taxon>
        <taxon>Multicrustacea</taxon>
        <taxon>Malacostraca</taxon>
        <taxon>Eumalacostraca</taxon>
        <taxon>Peracarida</taxon>
        <taxon>Amphipoda</taxon>
        <taxon>Senticaudata</taxon>
        <taxon>Talitrida</taxon>
        <taxon>Talitroidea</taxon>
        <taxon>Hyalellidae</taxon>
        <taxon>Hyalella</taxon>
    </lineage>
</organism>
<dbReference type="InterPro" id="IPR036179">
    <property type="entry name" value="Ig-like_dom_sf"/>
</dbReference>
<dbReference type="PANTHER" id="PTHR23278">
    <property type="entry name" value="SIDESTEP PROTEIN"/>
    <property type="match status" value="1"/>
</dbReference>
<evidence type="ECO:0000313" key="2">
    <source>
        <dbReference type="EMBL" id="KAA0203441.1"/>
    </source>
</evidence>
<name>A0A6A0HDW6_HYAAZ</name>
<feature type="non-terminal residue" evidence="2">
    <location>
        <position position="177"/>
    </location>
</feature>
<proteinExistence type="predicted"/>